<dbReference type="EMBL" id="CM034387">
    <property type="protein sequence ID" value="KAJ0184161.1"/>
    <property type="molecule type" value="Genomic_DNA"/>
</dbReference>
<name>A0ACC1DK08_9NEOP</name>
<evidence type="ECO:0000313" key="1">
    <source>
        <dbReference type="EMBL" id="KAJ0184161.1"/>
    </source>
</evidence>
<evidence type="ECO:0000313" key="2">
    <source>
        <dbReference type="Proteomes" id="UP000824533"/>
    </source>
</evidence>
<organism evidence="1 2">
    <name type="scientific">Dendrolimus kikuchii</name>
    <dbReference type="NCBI Taxonomy" id="765133"/>
    <lineage>
        <taxon>Eukaryota</taxon>
        <taxon>Metazoa</taxon>
        <taxon>Ecdysozoa</taxon>
        <taxon>Arthropoda</taxon>
        <taxon>Hexapoda</taxon>
        <taxon>Insecta</taxon>
        <taxon>Pterygota</taxon>
        <taxon>Neoptera</taxon>
        <taxon>Endopterygota</taxon>
        <taxon>Lepidoptera</taxon>
        <taxon>Glossata</taxon>
        <taxon>Ditrysia</taxon>
        <taxon>Bombycoidea</taxon>
        <taxon>Lasiocampidae</taxon>
        <taxon>Dendrolimus</taxon>
    </lineage>
</organism>
<protein>
    <submittedName>
        <fullName evidence="1">Uncharacterized protein</fullName>
    </submittedName>
</protein>
<comment type="caution">
    <text evidence="1">The sequence shown here is derived from an EMBL/GenBank/DDBJ whole genome shotgun (WGS) entry which is preliminary data.</text>
</comment>
<dbReference type="Proteomes" id="UP000824533">
    <property type="component" value="Linkage Group LG01"/>
</dbReference>
<reference evidence="1 2" key="1">
    <citation type="journal article" date="2021" name="Front. Genet.">
        <title>Chromosome-Level Genome Assembly Reveals Significant Gene Expansion in the Toll and IMD Signaling Pathways of Dendrolimus kikuchii.</title>
        <authorList>
            <person name="Zhou J."/>
            <person name="Wu P."/>
            <person name="Xiong Z."/>
            <person name="Liu N."/>
            <person name="Zhao N."/>
            <person name="Ji M."/>
            <person name="Qiu Y."/>
            <person name="Yang B."/>
        </authorList>
    </citation>
    <scope>NUCLEOTIDE SEQUENCE [LARGE SCALE GENOMIC DNA]</scope>
    <source>
        <strain evidence="1">Ann1</strain>
    </source>
</reference>
<proteinExistence type="predicted"/>
<gene>
    <name evidence="1" type="ORF">K1T71_000584</name>
</gene>
<sequence length="461" mass="51443">MLHNSLRACERVHVKLFYRINTLNVKRKLFNTTNKQYSCLCGHIYYKSNNRQDSTSHRQKDQIIDLNKEYSTYSKHVPNSEAFRHRLMIPNLNIDNHRLIPFLNVKRVHSTHSDQHRQKVVIETSTPKIIIDKVLPVEEEVLKKTDLWWSKIEPYVKLARWDRPIGVYLLYWPCSWSIALASVPGNVPLSTSLKMAGLFLVGAGLMRGAGCTINDMWDRDVDAQVERTKDRPLVSGAISQRQAVMFLAAQLSLALGVLLQLNCYSIVLGVSSMLLVITYPLAKRFTNYPQLFLGATFNWGALLGYTAVQGHLNMSVCAPLYIGAMAWTVLYDTIYAHQDKNDDARIGMKSTALTWGSHTKPALTLALATSGTCLAIAGLNAGLTEPYAVGLAAYIAHAGRQIYSLDPDNPADCASKFKSNSLVGLIILLGILGGGYSKYMTNRKENNGKDNREISKSCVFG</sequence>
<keyword evidence="2" id="KW-1185">Reference proteome</keyword>
<accession>A0ACC1DK08</accession>